<sequence>MTKIADWIAVDWGTSNLRAWLMGKDGVIGMVTSDKGMGALERDGFEPELLRLVGDCLPESGTVPVIACGMVGARQGWHEAPYVTTPCAAPGVAQAVTPEVRDPRLKVRILPGVSQASPADVMRGEETQIAGFLAAHPEFDGVLCLPGTHTKWVHISAREIVSFRTFMTGEIFALLSGQSVLRHSVAGDGWDQAAFDEAVTDAMSAPQKFTARLFSLRAGSLLDGTEAATSRARLSGLLMGLEIAGAKEYWLGREIVLIGAPKLNALYKAALAPQGASVSETDGAEIVLAGLRAAHEESMT</sequence>
<dbReference type="AlphaFoldDB" id="A0A975ZNJ5"/>
<keyword evidence="2" id="KW-1185">Reference proteome</keyword>
<dbReference type="InterPro" id="IPR042258">
    <property type="entry name" value="DGOK_N"/>
</dbReference>
<evidence type="ECO:0000313" key="2">
    <source>
        <dbReference type="Proteomes" id="UP000182932"/>
    </source>
</evidence>
<evidence type="ECO:0000313" key="1">
    <source>
        <dbReference type="EMBL" id="SEJ54711.1"/>
    </source>
</evidence>
<dbReference type="Gene3D" id="3.30.420.310">
    <property type="entry name" value="2-keto-3-deoxy-galactonokinase, C-terminal domain"/>
    <property type="match status" value="1"/>
</dbReference>
<dbReference type="GO" id="GO:0008671">
    <property type="term" value="F:2-dehydro-3-deoxygalactonokinase activity"/>
    <property type="evidence" value="ECO:0007669"/>
    <property type="project" value="InterPro"/>
</dbReference>
<proteinExistence type="predicted"/>
<dbReference type="InterPro" id="IPR042257">
    <property type="entry name" value="DGOK_C"/>
</dbReference>
<accession>A0A975ZNJ5</accession>
<dbReference type="GeneID" id="80818528"/>
<gene>
    <name evidence="1" type="ORF">SAMN04487940_10746</name>
</gene>
<organism evidence="1 2">
    <name type="scientific">Marinovum algicola</name>
    <dbReference type="NCBI Taxonomy" id="42444"/>
    <lineage>
        <taxon>Bacteria</taxon>
        <taxon>Pseudomonadati</taxon>
        <taxon>Pseudomonadota</taxon>
        <taxon>Alphaproteobacteria</taxon>
        <taxon>Rhodobacterales</taxon>
        <taxon>Roseobacteraceae</taxon>
        <taxon>Marinovum</taxon>
    </lineage>
</organism>
<dbReference type="Proteomes" id="UP000182932">
    <property type="component" value="Unassembled WGS sequence"/>
</dbReference>
<name>A0A975ZNJ5_9RHOB</name>
<dbReference type="EMBL" id="FNYY01000007">
    <property type="protein sequence ID" value="SEJ54711.1"/>
    <property type="molecule type" value="Genomic_DNA"/>
</dbReference>
<dbReference type="Gene3D" id="3.30.420.300">
    <property type="entry name" value="2-keto-3-deoxy-galactonokinase, substrate binding domain"/>
    <property type="match status" value="1"/>
</dbReference>
<dbReference type="RefSeq" id="WP_074836650.1">
    <property type="nucleotide sequence ID" value="NZ_FNYY01000007.1"/>
</dbReference>
<comment type="caution">
    <text evidence="1">The sequence shown here is derived from an EMBL/GenBank/DDBJ whole genome shotgun (WGS) entry which is preliminary data.</text>
</comment>
<dbReference type="Pfam" id="PF05035">
    <property type="entry name" value="DGOK"/>
    <property type="match status" value="1"/>
</dbReference>
<protein>
    <submittedName>
        <fullName evidence="1">2-dehydro-3-deoxygalactonokinase</fullName>
    </submittedName>
</protein>
<dbReference type="GO" id="GO:0034194">
    <property type="term" value="P:D-galactonate catabolic process"/>
    <property type="evidence" value="ECO:0007669"/>
    <property type="project" value="InterPro"/>
</dbReference>
<dbReference type="InterPro" id="IPR007729">
    <property type="entry name" value="DGOK"/>
</dbReference>
<reference evidence="1 2" key="1">
    <citation type="submission" date="2016-10" db="EMBL/GenBank/DDBJ databases">
        <authorList>
            <person name="Varghese N."/>
            <person name="Submissions S."/>
        </authorList>
    </citation>
    <scope>NUCLEOTIDE SEQUENCE [LARGE SCALE GENOMIC DNA]</scope>
    <source>
        <strain evidence="1 2">FF3</strain>
    </source>
</reference>